<proteinExistence type="predicted"/>
<dbReference type="Proteomes" id="UP001652741">
    <property type="component" value="Chromosome ssa03"/>
</dbReference>
<keyword evidence="2" id="KW-1133">Transmembrane helix</keyword>
<feature type="region of interest" description="Disordered" evidence="1">
    <location>
        <begin position="60"/>
        <end position="87"/>
    </location>
</feature>
<protein>
    <submittedName>
        <fullName evidence="4">Uncharacterized protein</fullName>
    </submittedName>
</protein>
<feature type="region of interest" description="Disordered" evidence="1">
    <location>
        <begin position="104"/>
        <end position="128"/>
    </location>
</feature>
<dbReference type="GeneID" id="106601777"/>
<gene>
    <name evidence="4" type="primary">LOC106601777</name>
</gene>
<dbReference type="AlphaFoldDB" id="A0A1S3RCW6"/>
<sequence length="313" mass="35850">MGLPALGLLGFLGPVGWGAAVLVGVVIFIKVVKKNREEKLCISPGTHKCFGDERTWFKEEKSNEDSGKTGNARKEREEPCRHDEHDDGIIKGYSLGHVHKYKDDKKFRPSQRDKENKGITEADHIPPKDSLKKALNDVRLDRLLQVNPRLHEMIMSLDYDPTGRKLLTMRVLYQDHRDALTTGSSKESKICRWLLTQTILSGKDDCAIKMLKQAFIMGHPIASQMLRYDAGFVDAAQRTEGKVDMSDEGTRSYYGHGYIDLGDEYLYKGIINDGQAKDLKIWVKREMHLDRDTPEYKEILEDINDFYDCFHML</sequence>
<accession>A0A1S3RCW6</accession>
<feature type="transmembrane region" description="Helical" evidence="2">
    <location>
        <begin position="6"/>
        <end position="29"/>
    </location>
</feature>
<organism evidence="3 4">
    <name type="scientific">Salmo salar</name>
    <name type="common">Atlantic salmon</name>
    <dbReference type="NCBI Taxonomy" id="8030"/>
    <lineage>
        <taxon>Eukaryota</taxon>
        <taxon>Metazoa</taxon>
        <taxon>Chordata</taxon>
        <taxon>Craniata</taxon>
        <taxon>Vertebrata</taxon>
        <taxon>Euteleostomi</taxon>
        <taxon>Actinopterygii</taxon>
        <taxon>Neopterygii</taxon>
        <taxon>Teleostei</taxon>
        <taxon>Protacanthopterygii</taxon>
        <taxon>Salmoniformes</taxon>
        <taxon>Salmonidae</taxon>
        <taxon>Salmoninae</taxon>
        <taxon>Salmo</taxon>
    </lineage>
</organism>
<evidence type="ECO:0000313" key="3">
    <source>
        <dbReference type="Proteomes" id="UP001652741"/>
    </source>
</evidence>
<evidence type="ECO:0000313" key="4">
    <source>
        <dbReference type="RefSeq" id="XP_014049604.2"/>
    </source>
</evidence>
<keyword evidence="2" id="KW-0812">Transmembrane</keyword>
<dbReference type="KEGG" id="sasa:106601777"/>
<name>A0A1S3RCW6_SALSA</name>
<keyword evidence="2" id="KW-0472">Membrane</keyword>
<dbReference type="RefSeq" id="XP_014049604.2">
    <property type="nucleotide sequence ID" value="XM_014194129.2"/>
</dbReference>
<keyword evidence="3" id="KW-1185">Reference proteome</keyword>
<evidence type="ECO:0000256" key="2">
    <source>
        <dbReference type="SAM" id="Phobius"/>
    </source>
</evidence>
<reference evidence="4" key="1">
    <citation type="submission" date="2025-08" db="UniProtKB">
        <authorList>
            <consortium name="RefSeq"/>
        </authorList>
    </citation>
    <scope>IDENTIFICATION</scope>
</reference>
<evidence type="ECO:0000256" key="1">
    <source>
        <dbReference type="SAM" id="MobiDB-lite"/>
    </source>
</evidence>